<feature type="non-terminal residue" evidence="1">
    <location>
        <position position="1"/>
    </location>
</feature>
<keyword evidence="2" id="KW-1185">Reference proteome</keyword>
<evidence type="ECO:0000313" key="2">
    <source>
        <dbReference type="Proteomes" id="UP000593577"/>
    </source>
</evidence>
<protein>
    <submittedName>
        <fullName evidence="1">Uncharacterized protein</fullName>
    </submittedName>
</protein>
<organism evidence="1 2">
    <name type="scientific">Gossypium aridum</name>
    <name type="common">American cotton</name>
    <name type="synonym">Erioxylum aridum</name>
    <dbReference type="NCBI Taxonomy" id="34290"/>
    <lineage>
        <taxon>Eukaryota</taxon>
        <taxon>Viridiplantae</taxon>
        <taxon>Streptophyta</taxon>
        <taxon>Embryophyta</taxon>
        <taxon>Tracheophyta</taxon>
        <taxon>Spermatophyta</taxon>
        <taxon>Magnoliopsida</taxon>
        <taxon>eudicotyledons</taxon>
        <taxon>Gunneridae</taxon>
        <taxon>Pentapetalae</taxon>
        <taxon>rosids</taxon>
        <taxon>malvids</taxon>
        <taxon>Malvales</taxon>
        <taxon>Malvaceae</taxon>
        <taxon>Malvoideae</taxon>
        <taxon>Gossypium</taxon>
    </lineage>
</organism>
<evidence type="ECO:0000313" key="1">
    <source>
        <dbReference type="EMBL" id="MBA0698036.1"/>
    </source>
</evidence>
<proteinExistence type="predicted"/>
<comment type="caution">
    <text evidence="1">The sequence shown here is derived from an EMBL/GenBank/DDBJ whole genome shotgun (WGS) entry which is preliminary data.</text>
</comment>
<dbReference type="Proteomes" id="UP000593577">
    <property type="component" value="Unassembled WGS sequence"/>
</dbReference>
<reference evidence="1 2" key="1">
    <citation type="journal article" date="2019" name="Genome Biol. Evol.">
        <title>Insights into the evolution of the New World diploid cottons (Gossypium, subgenus Houzingenia) based on genome sequencing.</title>
        <authorList>
            <person name="Grover C.E."/>
            <person name="Arick M.A. 2nd"/>
            <person name="Thrash A."/>
            <person name="Conover J.L."/>
            <person name="Sanders W.S."/>
            <person name="Peterson D.G."/>
            <person name="Frelichowski J.E."/>
            <person name="Scheffler J.A."/>
            <person name="Scheffler B.E."/>
            <person name="Wendel J.F."/>
        </authorList>
    </citation>
    <scope>NUCLEOTIDE SEQUENCE [LARGE SCALE GENOMIC DNA]</scope>
    <source>
        <strain evidence="1">185</strain>
        <tissue evidence="1">Leaf</tissue>
    </source>
</reference>
<gene>
    <name evidence="1" type="ORF">Goari_021546</name>
</gene>
<sequence>NENCAGDRLTPNWGVPISDLGDGRFLFRLYFEVDVDRIENDGYKRIMQLRVRIDIRKSLKRKKKFAFLNGLCAYVCFEYKKLTLCYLLCGKLRYGESFCQIRALHSRHDYDYQMDISLGVSSCRVDIWRNRWLV</sequence>
<accession>A0A7J8YEN1</accession>
<dbReference type="EMBL" id="JABFAA010000012">
    <property type="protein sequence ID" value="MBA0698036.1"/>
    <property type="molecule type" value="Genomic_DNA"/>
</dbReference>
<dbReference type="AlphaFoldDB" id="A0A7J8YEN1"/>
<name>A0A7J8YEN1_GOSAI</name>